<dbReference type="InterPro" id="IPR016071">
    <property type="entry name" value="Staphylococal_nuclease_OB-fold"/>
</dbReference>
<gene>
    <name evidence="4" type="ORF">W911_06415</name>
</gene>
<evidence type="ECO:0000313" key="4">
    <source>
        <dbReference type="EMBL" id="AHB48098.1"/>
    </source>
</evidence>
<evidence type="ECO:0000259" key="3">
    <source>
        <dbReference type="PROSITE" id="PS50830"/>
    </source>
</evidence>
<evidence type="ECO:0000256" key="2">
    <source>
        <dbReference type="SAM" id="Phobius"/>
    </source>
</evidence>
<accession>V5SC43</accession>
<dbReference type="OrthoDB" id="9805504at2"/>
<keyword evidence="5" id="KW-1185">Reference proteome</keyword>
<dbReference type="EMBL" id="CP006912">
    <property type="protein sequence ID" value="AHB48098.1"/>
    <property type="molecule type" value="Genomic_DNA"/>
</dbReference>
<dbReference type="PROSITE" id="PS50830">
    <property type="entry name" value="TNASE_3"/>
    <property type="match status" value="1"/>
</dbReference>
<keyword evidence="2" id="KW-1133">Transmembrane helix</keyword>
<feature type="transmembrane region" description="Helical" evidence="2">
    <location>
        <begin position="223"/>
        <end position="244"/>
    </location>
</feature>
<dbReference type="HOGENOM" id="CLU_577148_0_0_5"/>
<dbReference type="SUPFAM" id="SSF50199">
    <property type="entry name" value="Staphylococcal nuclease"/>
    <property type="match status" value="1"/>
</dbReference>
<dbReference type="PATRIC" id="fig|1029756.8.peg.1342"/>
<feature type="transmembrane region" description="Helical" evidence="2">
    <location>
        <begin position="143"/>
        <end position="161"/>
    </location>
</feature>
<sequence length="484" mass="51430">MLWWRKRSEGFEWRDYVRTTILVRREERRQRIKDVQGAAKAHVKEAGRRGMDAAVAGGRAAATGSWWSLKALSANLVHSAVWTGQALAKTARIGAGFLAAGAIAVAAGIGAAASWIASSIRGVSGPLAPALEPVLSVVRRPRTHLILAVVAVLAALGAAYRSWSFGFDGDAKVAAAIAVVVGLLVLLAALTDPERRWHPSEDSPIARMRGYQINLPGDRHVRVGNAVMALLALIGVSAAGFAAIGQFSGGGDTTVRVAATPSAPAKKPAATAKATATADGSDPTTLTSRRAQALTGDTLKIGSTLIVLDGIEAPETNQSCHRASGRWRCGRAARDALARLVRGRAVSCQIAEELEGGVKKGSCTAGDANLAEKMLEAGLVFAASSFFLNSYARLERNAQSEKKGLWAGEPERPQEWRERRWAEAKEKAPDGCPIKGRIRSGARTYILPWSASYDGVRLSRARGERWFCSESEAQAAGWRRASPS</sequence>
<name>V5SC43_9HYPH</name>
<keyword evidence="2" id="KW-0812">Transmembrane</keyword>
<evidence type="ECO:0000256" key="1">
    <source>
        <dbReference type="SAM" id="MobiDB-lite"/>
    </source>
</evidence>
<dbReference type="RefSeq" id="WP_023786677.1">
    <property type="nucleotide sequence ID" value="NC_022997.1"/>
</dbReference>
<dbReference type="AlphaFoldDB" id="V5SC43"/>
<dbReference type="InterPro" id="IPR035437">
    <property type="entry name" value="SNase_OB-fold_sf"/>
</dbReference>
<dbReference type="Proteomes" id="UP000018542">
    <property type="component" value="Chromosome"/>
</dbReference>
<feature type="compositionally biased region" description="Low complexity" evidence="1">
    <location>
        <begin position="261"/>
        <end position="278"/>
    </location>
</feature>
<dbReference type="Pfam" id="PF00565">
    <property type="entry name" value="SNase"/>
    <property type="match status" value="1"/>
</dbReference>
<organism evidence="4 5">
    <name type="scientific">Hyphomicrobium nitrativorans NL23</name>
    <dbReference type="NCBI Taxonomy" id="1029756"/>
    <lineage>
        <taxon>Bacteria</taxon>
        <taxon>Pseudomonadati</taxon>
        <taxon>Pseudomonadota</taxon>
        <taxon>Alphaproteobacteria</taxon>
        <taxon>Hyphomicrobiales</taxon>
        <taxon>Hyphomicrobiaceae</taxon>
        <taxon>Hyphomicrobium</taxon>
    </lineage>
</organism>
<feature type="domain" description="TNase-like" evidence="3">
    <location>
        <begin position="284"/>
        <end position="408"/>
    </location>
</feature>
<protein>
    <submittedName>
        <fullName evidence="4">Nuclease</fullName>
    </submittedName>
</protein>
<dbReference type="PANTHER" id="PTHR12302:SF26">
    <property type="entry name" value="BLR1266 PROTEIN"/>
    <property type="match status" value="1"/>
</dbReference>
<reference evidence="4 5" key="1">
    <citation type="journal article" date="2014" name="Genome Announc.">
        <title>Complete Genome Sequence of Hyphomicrobium nitrativorans Strain NL23, a Denitrifying Bacterium Isolated from Biofilm of a Methanol-Fed Denitrification System Treating Seawater at the Montreal Biodome.</title>
        <authorList>
            <person name="Martineau C."/>
            <person name="Villeneuve C."/>
            <person name="Mauffrey F."/>
            <person name="Villemur R."/>
        </authorList>
    </citation>
    <scope>NUCLEOTIDE SEQUENCE [LARGE SCALE GENOMIC DNA]</scope>
    <source>
        <strain evidence="4">NL23</strain>
    </source>
</reference>
<evidence type="ECO:0000313" key="5">
    <source>
        <dbReference type="Proteomes" id="UP000018542"/>
    </source>
</evidence>
<feature type="transmembrane region" description="Helical" evidence="2">
    <location>
        <begin position="95"/>
        <end position="117"/>
    </location>
</feature>
<dbReference type="STRING" id="1029756.W911_06415"/>
<dbReference type="SMART" id="SM00318">
    <property type="entry name" value="SNc"/>
    <property type="match status" value="1"/>
</dbReference>
<dbReference type="KEGG" id="hni:W911_06415"/>
<proteinExistence type="predicted"/>
<keyword evidence="2" id="KW-0472">Membrane</keyword>
<feature type="region of interest" description="Disordered" evidence="1">
    <location>
        <begin position="261"/>
        <end position="286"/>
    </location>
</feature>
<feature type="transmembrane region" description="Helical" evidence="2">
    <location>
        <begin position="173"/>
        <end position="191"/>
    </location>
</feature>
<dbReference type="PANTHER" id="PTHR12302">
    <property type="entry name" value="EBNA2 BINDING PROTEIN P100"/>
    <property type="match status" value="1"/>
</dbReference>
<dbReference type="Gene3D" id="2.40.50.90">
    <property type="match status" value="1"/>
</dbReference>